<evidence type="ECO:0000313" key="4">
    <source>
        <dbReference type="Proteomes" id="UP000182135"/>
    </source>
</evidence>
<dbReference type="Proteomes" id="UP000246114">
    <property type="component" value="Unassembled WGS sequence"/>
</dbReference>
<gene>
    <name evidence="2" type="ORF">DBY38_14060</name>
    <name evidence="3" type="ORF">SAMN04487885_12040</name>
</gene>
<protein>
    <submittedName>
        <fullName evidence="2">DUF3343 domain-containing protein</fullName>
    </submittedName>
</protein>
<organism evidence="3 4">
    <name type="scientific">Clostridium cadaveris</name>
    <dbReference type="NCBI Taxonomy" id="1529"/>
    <lineage>
        <taxon>Bacteria</taxon>
        <taxon>Bacillati</taxon>
        <taxon>Bacillota</taxon>
        <taxon>Clostridia</taxon>
        <taxon>Eubacteriales</taxon>
        <taxon>Clostridiaceae</taxon>
        <taxon>Clostridium</taxon>
    </lineage>
</organism>
<dbReference type="Pfam" id="PF11823">
    <property type="entry name" value="Se_S_carrier"/>
    <property type="match status" value="1"/>
</dbReference>
<dbReference type="InterPro" id="IPR021778">
    <property type="entry name" value="Se/S_carrier-like"/>
</dbReference>
<evidence type="ECO:0000313" key="5">
    <source>
        <dbReference type="Proteomes" id="UP000246114"/>
    </source>
</evidence>
<dbReference type="RefSeq" id="WP_027639438.1">
    <property type="nucleotide sequence ID" value="NZ_BAAACD010000021.1"/>
</dbReference>
<dbReference type="Proteomes" id="UP000182135">
    <property type="component" value="Unassembled WGS sequence"/>
</dbReference>
<dbReference type="eggNOG" id="ENOG5033A63">
    <property type="taxonomic scope" value="Bacteria"/>
</dbReference>
<evidence type="ECO:0000313" key="2">
    <source>
        <dbReference type="EMBL" id="PWL51648.1"/>
    </source>
</evidence>
<dbReference type="GeneID" id="90546556"/>
<accession>A0A1I2NCC9</accession>
<feature type="domain" description="Putative Se/S carrier protein-like" evidence="1">
    <location>
        <begin position="4"/>
        <end position="71"/>
    </location>
</feature>
<evidence type="ECO:0000259" key="1">
    <source>
        <dbReference type="Pfam" id="PF11823"/>
    </source>
</evidence>
<dbReference type="OrthoDB" id="3192849at2"/>
<keyword evidence="4" id="KW-1185">Reference proteome</keyword>
<dbReference type="AlphaFoldDB" id="A0A1I2NCC9"/>
<dbReference type="EMBL" id="QAMZ01000055">
    <property type="protein sequence ID" value="PWL51648.1"/>
    <property type="molecule type" value="Genomic_DNA"/>
</dbReference>
<sequence>MDKYYLIVFKNTMDAIKAEEILKKENLKIAIMPTPTYITQSCGISIKFDEKDWDNIKDLIEKGLITPKNVYVREDQHAKQIL</sequence>
<name>A0A1I2NCC9_9CLOT</name>
<evidence type="ECO:0000313" key="3">
    <source>
        <dbReference type="EMBL" id="SFG01178.1"/>
    </source>
</evidence>
<dbReference type="STRING" id="1529.SAMN04487885_12040"/>
<proteinExistence type="predicted"/>
<reference evidence="2 5" key="2">
    <citation type="submission" date="2018-03" db="EMBL/GenBank/DDBJ databases">
        <title>The uncultured portion of the human microbiome is neutrally assembled.</title>
        <authorList>
            <person name="Jeraldo P."/>
            <person name="Boardman L."/>
            <person name="White B.A."/>
            <person name="Nelson H."/>
            <person name="Goldenfeld N."/>
            <person name="Chia N."/>
        </authorList>
    </citation>
    <scope>NUCLEOTIDE SEQUENCE [LARGE SCALE GENOMIC DNA]</scope>
    <source>
        <strain evidence="2">CIM:MAG 903</strain>
    </source>
</reference>
<dbReference type="EMBL" id="FOOE01000020">
    <property type="protein sequence ID" value="SFG01178.1"/>
    <property type="molecule type" value="Genomic_DNA"/>
</dbReference>
<reference evidence="3 4" key="1">
    <citation type="submission" date="2016-10" db="EMBL/GenBank/DDBJ databases">
        <authorList>
            <person name="de Groot N.N."/>
        </authorList>
    </citation>
    <scope>NUCLEOTIDE SEQUENCE [LARGE SCALE GENOMIC DNA]</scope>
    <source>
        <strain evidence="3 4">NLAE-zl-G419</strain>
    </source>
</reference>